<dbReference type="Proteomes" id="UP000215214">
    <property type="component" value="Chromosome TJEJU"/>
</dbReference>
<proteinExistence type="predicted"/>
<protein>
    <submittedName>
        <fullName evidence="1">Probable lipoprotein</fullName>
    </submittedName>
</protein>
<dbReference type="OrthoDB" id="1439291at2"/>
<keyword evidence="2" id="KW-1185">Reference proteome</keyword>
<accession>A0A238UAJ0</accession>
<name>A0A238UAJ0_9FLAO</name>
<dbReference type="EMBL" id="LT899436">
    <property type="protein sequence ID" value="SNR15494.1"/>
    <property type="molecule type" value="Genomic_DNA"/>
</dbReference>
<dbReference type="KEGG" id="tje:TJEJU_1785"/>
<evidence type="ECO:0000313" key="1">
    <source>
        <dbReference type="EMBL" id="SNR15494.1"/>
    </source>
</evidence>
<reference evidence="1 2" key="1">
    <citation type="submission" date="2017-07" db="EMBL/GenBank/DDBJ databases">
        <authorList>
            <person name="Sun Z.S."/>
            <person name="Albrecht U."/>
            <person name="Echele G."/>
            <person name="Lee C.C."/>
        </authorList>
    </citation>
    <scope>NUCLEOTIDE SEQUENCE [LARGE SCALE GENOMIC DNA]</scope>
    <source>
        <strain evidence="2">type strain: KCTC 22618</strain>
    </source>
</reference>
<dbReference type="AlphaFoldDB" id="A0A238UAJ0"/>
<evidence type="ECO:0000313" key="2">
    <source>
        <dbReference type="Proteomes" id="UP000215214"/>
    </source>
</evidence>
<dbReference type="PROSITE" id="PS51257">
    <property type="entry name" value="PROKAR_LIPOPROTEIN"/>
    <property type="match status" value="1"/>
</dbReference>
<dbReference type="InterPro" id="IPR015943">
    <property type="entry name" value="WD40/YVTN_repeat-like_dom_sf"/>
</dbReference>
<organism evidence="1 2">
    <name type="scientific">Tenacibaculum jejuense</name>
    <dbReference type="NCBI Taxonomy" id="584609"/>
    <lineage>
        <taxon>Bacteria</taxon>
        <taxon>Pseudomonadati</taxon>
        <taxon>Bacteroidota</taxon>
        <taxon>Flavobacteriia</taxon>
        <taxon>Flavobacteriales</taxon>
        <taxon>Flavobacteriaceae</taxon>
        <taxon>Tenacibaculum</taxon>
    </lineage>
</organism>
<dbReference type="SUPFAM" id="SSF110296">
    <property type="entry name" value="Oligoxyloglucan reducing end-specific cellobiohydrolase"/>
    <property type="match status" value="1"/>
</dbReference>
<dbReference type="RefSeq" id="WP_095071300.1">
    <property type="nucleotide sequence ID" value="NZ_LT899436.1"/>
</dbReference>
<keyword evidence="1" id="KW-0449">Lipoprotein</keyword>
<dbReference type="Gene3D" id="2.130.10.10">
    <property type="entry name" value="YVTN repeat-like/Quinoprotein amine dehydrogenase"/>
    <property type="match status" value="1"/>
</dbReference>
<gene>
    <name evidence="1" type="ORF">TJEJU_1785</name>
</gene>
<sequence>MKKIVYLAVISAIILFSCSKENGITGLPILETNGNVSFGFKISANRGLINKAIANETPVALIISVVDENDETVFENKRHELINFNGSFLTEDIELKTGTYRLTAFNVINSDNEVILSTPITGSDFADLVQNPLPIEFTIDEDASITVTPEVLRVNEDDTAESFGYVSFGFDIVETQNLFITLINESVTPNVSIDGSIEIKINDINFTTTKDLEVGVNKIRIPLVDNSSEINFIITSDSFSEQTLNTNSDEINNTSSSNPLEISFGEAPSTTIIPDTSPSERLELVISGVTNSSSTEILDVFSDIENFGDKTYAIGTDAGFSNIIEISRNPAGTNIDYTYYRFPDSSINLLRLVRVGDYLIASAYGGDLYKINIIDKNYVKYSYLSYSDNFADNIYALNNTLYAHQGNELYKSEDFGATFEIVNNNLPFASSFPNSSDDQKRKLLAINSTIYGIESPFLYKSTDGGATFEVVMDGMNDTNELYEVNGNIVVAGNNSVILFSPFNDEWLGAYSPKTEDGNFLNVAGVDGETRVFFENAVYDNSIFTFDGVGTLDPIRTGNYNLTDVITSTDFQQIYGIGGNTLYLELR</sequence>